<dbReference type="EMBL" id="VSSQ01019888">
    <property type="protein sequence ID" value="MPM64333.1"/>
    <property type="molecule type" value="Genomic_DNA"/>
</dbReference>
<accession>A0A645BM30</accession>
<dbReference type="PANTHER" id="PTHR33886">
    <property type="entry name" value="UNSATURATED RHAMNOGALACTURONAN HYDROLASE (EUROFUNG)"/>
    <property type="match status" value="1"/>
</dbReference>
<evidence type="ECO:0000256" key="1">
    <source>
        <dbReference type="ARBA" id="ARBA00022801"/>
    </source>
</evidence>
<organism evidence="2">
    <name type="scientific">bioreactor metagenome</name>
    <dbReference type="NCBI Taxonomy" id="1076179"/>
    <lineage>
        <taxon>unclassified sequences</taxon>
        <taxon>metagenomes</taxon>
        <taxon>ecological metagenomes</taxon>
    </lineage>
</organism>
<keyword evidence="1" id="KW-0378">Hydrolase</keyword>
<evidence type="ECO:0000313" key="2">
    <source>
        <dbReference type="EMBL" id="MPM64333.1"/>
    </source>
</evidence>
<dbReference type="InterPro" id="IPR008928">
    <property type="entry name" value="6-hairpin_glycosidase_sf"/>
</dbReference>
<proteinExistence type="predicted"/>
<dbReference type="Gene3D" id="1.50.10.10">
    <property type="match status" value="1"/>
</dbReference>
<gene>
    <name evidence="2" type="ORF">SDC9_111219</name>
</gene>
<reference evidence="2" key="1">
    <citation type="submission" date="2019-08" db="EMBL/GenBank/DDBJ databases">
        <authorList>
            <person name="Kucharzyk K."/>
            <person name="Murdoch R.W."/>
            <person name="Higgins S."/>
            <person name="Loffler F."/>
        </authorList>
    </citation>
    <scope>NUCLEOTIDE SEQUENCE</scope>
</reference>
<dbReference type="PANTHER" id="PTHR33886:SF8">
    <property type="entry name" value="UNSATURATED RHAMNOGALACTURONAN HYDROLASE (EUROFUNG)"/>
    <property type="match status" value="1"/>
</dbReference>
<dbReference type="SUPFAM" id="SSF48208">
    <property type="entry name" value="Six-hairpin glycosidases"/>
    <property type="match status" value="1"/>
</dbReference>
<comment type="caution">
    <text evidence="2">The sequence shown here is derived from an EMBL/GenBank/DDBJ whole genome shotgun (WGS) entry which is preliminary data.</text>
</comment>
<dbReference type="Pfam" id="PF07470">
    <property type="entry name" value="Glyco_hydro_88"/>
    <property type="match status" value="1"/>
</dbReference>
<name>A0A645BM30_9ZZZZ</name>
<dbReference type="InterPro" id="IPR010905">
    <property type="entry name" value="Glyco_hydro_88"/>
</dbReference>
<dbReference type="GO" id="GO:0005975">
    <property type="term" value="P:carbohydrate metabolic process"/>
    <property type="evidence" value="ECO:0007669"/>
    <property type="project" value="InterPro"/>
</dbReference>
<evidence type="ECO:0008006" key="3">
    <source>
        <dbReference type="Google" id="ProtNLM"/>
    </source>
</evidence>
<dbReference type="InterPro" id="IPR012341">
    <property type="entry name" value="6hp_glycosidase-like_sf"/>
</dbReference>
<dbReference type="GO" id="GO:0016787">
    <property type="term" value="F:hydrolase activity"/>
    <property type="evidence" value="ECO:0007669"/>
    <property type="project" value="UniProtKB-KW"/>
</dbReference>
<sequence length="286" mass="33234">MGNTNRWEPFERFYHADDIAICQTYIDLYRKEKREEMIRPTIDTVRLFIERPYPSRGNTDKIKWWWSDALFMAPLVLVKLGATLNDPSYFAANDKYFKECYDLLYNKEEKLFARDLNYVVKNDGRDRYEANGKRVFWSRGNGWVMSGLVRILKELPVDYPERPFYEGLFKEMAERILGLQQEDGLWRVSLLDPESYPGGEVSGTGFFCYALAWGINNQLLNKKVYLPAVRKAWIGLTRCVNEEGKVGWVQPVGADPQKNFSPDSWEVYGTGAFLLAGSEVIKLAKR</sequence>
<dbReference type="InterPro" id="IPR052043">
    <property type="entry name" value="PolySaccharide_Degr_Enz"/>
</dbReference>
<dbReference type="AlphaFoldDB" id="A0A645BM30"/>
<protein>
    <recommendedName>
        <fullName evidence="3">Unsaturated rhamnogalacturonyl hydrolase</fullName>
    </recommendedName>
</protein>